<reference evidence="2 3" key="1">
    <citation type="journal article" date="2016" name="Front. Microbiol.">
        <title>Single-Cell (Meta-)Genomics of a Dimorphic Candidatus Thiomargarita nelsonii Reveals Genomic Plasticity.</title>
        <authorList>
            <person name="Flood B.E."/>
            <person name="Fliss P."/>
            <person name="Jones D.S."/>
            <person name="Dick G.J."/>
            <person name="Jain S."/>
            <person name="Kaster A.K."/>
            <person name="Winkel M."/>
            <person name="Mussmann M."/>
            <person name="Bailey J."/>
        </authorList>
    </citation>
    <scope>NUCLEOTIDE SEQUENCE [LARGE SCALE GENOMIC DNA]</scope>
    <source>
        <strain evidence="2">Hydrate Ridge</strain>
    </source>
</reference>
<name>A0A0A6P1B1_9GAMM</name>
<gene>
    <name evidence="2" type="ORF">PN36_19710</name>
</gene>
<evidence type="ECO:0000313" key="2">
    <source>
        <dbReference type="EMBL" id="KHD04685.1"/>
    </source>
</evidence>
<dbReference type="InterPro" id="IPR041682">
    <property type="entry name" value="AAA_14"/>
</dbReference>
<organism evidence="2 3">
    <name type="scientific">Candidatus Thiomargarita nelsonii</name>
    <dbReference type="NCBI Taxonomy" id="1003181"/>
    <lineage>
        <taxon>Bacteria</taxon>
        <taxon>Pseudomonadati</taxon>
        <taxon>Pseudomonadota</taxon>
        <taxon>Gammaproteobacteria</taxon>
        <taxon>Thiotrichales</taxon>
        <taxon>Thiotrichaceae</taxon>
        <taxon>Thiomargarita</taxon>
    </lineage>
</organism>
<feature type="domain" description="AAA" evidence="1">
    <location>
        <begin position="8"/>
        <end position="57"/>
    </location>
</feature>
<dbReference type="AlphaFoldDB" id="A0A0A6P1B1"/>
<evidence type="ECO:0000313" key="3">
    <source>
        <dbReference type="Proteomes" id="UP000030428"/>
    </source>
</evidence>
<accession>A0A0A6P1B1</accession>
<keyword evidence="3" id="KW-1185">Reference proteome</keyword>
<comment type="caution">
    <text evidence="2">The sequence shown here is derived from an EMBL/GenBank/DDBJ whole genome shotgun (WGS) entry which is preliminary data.</text>
</comment>
<protein>
    <recommendedName>
        <fullName evidence="1">AAA domain-containing protein</fullName>
    </recommendedName>
</protein>
<dbReference type="EMBL" id="JSZA02000082">
    <property type="protein sequence ID" value="KHD04685.1"/>
    <property type="molecule type" value="Genomic_DNA"/>
</dbReference>
<evidence type="ECO:0000259" key="1">
    <source>
        <dbReference type="Pfam" id="PF13173"/>
    </source>
</evidence>
<dbReference type="Proteomes" id="UP000030428">
    <property type="component" value="Unassembled WGS sequence"/>
</dbReference>
<proteinExistence type="predicted"/>
<dbReference type="Pfam" id="PF13173">
    <property type="entry name" value="AAA_14"/>
    <property type="match status" value="1"/>
</dbReference>
<sequence length="81" mass="9634">MKFKDDPSNLLKLLHDHFPALKIIATGSSSLRINTKFSDSLAERVYLVEPLNFDEFLLFRGEDRLRNLRQMFREGIIFWVY</sequence>